<dbReference type="Pfam" id="PF13205">
    <property type="entry name" value="Big_5"/>
    <property type="match status" value="2"/>
</dbReference>
<sequence length="1141" mass="125634">MKKLKLTALLMAIVLFSGSILSINSYADTISKEAKACEALGILIGSDADSGVTSEYLSTTPSRLTSLIIFLRIKGLEGEALTYNSENNFADANDLKWVVGRNYLAYAKDNPDLGWIGNSEGKFLPNKEIDAKAFYKVMLETLGYKQDLDFTYDDTLKFAESIKLISSASSMSKMTSFTVDDVAKAIYSTLNTKPKGETKRLITLMVEKGILDEKKVVAAGFEIDITPVKVVSFDRISNNRLVLELDQEIPITTDDISIHSENGNKEVNVTDVAMINNKAYITTADVTPFAAYELSINMNTPVNGMAIKNYNVKYVSLPKDTERPKATVEIVSNNIIKIIFNEEVQKSYAEDVSNYLIENDLPVYSAELDSSGKIVTLTTAPQKEGYRYWLSVSNIKDISGNTMEPITGKDFRGMPKDMTKPYVLQAKSESISSVLVKFSEPLNKITAERVENYIVEGNAISIIQAILDEESNTVTLITSEQTPGAAYRMTIRNIADLAGNAMYDVTTSFTGAGSGSSRSTISVVTISSNELEVKFDRKLDKTSAENVENYLIDNDIKVTRAILDGSGKIVTLITEDQTVGKKYRLEINNIQDAYGNNMDYFTTYFSGKAKDTTPLTYKVKSGKNSIIITFNKRVNKETAEDVFNYELDSSLGYAAKATLDMDNTGKTVTLLTKPQESGKVYSIKVNNVTDLSGQAIGTEDKVAKKYFIGYGGSDPGNLNLQAMNALDMSTIDIFFDNELTDEELKNLEISILTEDGKNYDRPKGLEYQKYFSADKSTVRVQFKTDDSNNPELFKAGRIYEVRVSNLDRLNENGEANIKAFAGTNQKNEAPYITNAYAVNSTAVEVTFSEPVRGISPSQFNINGIRITDTSVKTDEITTSATLYLNSSTPLKDDTDYKISVKSGIKDAAGYNSIVTSGSYSYVEFEGTSTKNQAPQLEDVIAIDKYTVMVTFTEPVKLPSASSGFTIKRTTSGGPSIVVSGVVLSDDKKTATVYLNSANGALTSDYDYTMTLSSNITDLQGLALDSDSRKIEFTGSDVELSPFEIMAQSISYDNKVITLIANKPFKNTNINMNCFEISGAYYTKSSSDSIEVYDRTIKINLRNALRKDDVVKIKLTSAGKSSIKDMNNQSLDMDEIELVTNK</sequence>
<feature type="domain" description="SbsA Ig-like" evidence="4">
    <location>
        <begin position="835"/>
        <end position="918"/>
    </location>
</feature>
<dbReference type="Pfam" id="PF09168">
    <property type="entry name" value="PepX_N"/>
    <property type="match status" value="1"/>
</dbReference>
<feature type="chain" id="PRO_5012183784" evidence="2">
    <location>
        <begin position="28"/>
        <end position="1141"/>
    </location>
</feature>
<keyword evidence="6" id="KW-1185">Reference proteome</keyword>
<dbReference type="InterPro" id="IPR014755">
    <property type="entry name" value="Cu-Rt/internalin_Ig-like"/>
</dbReference>
<evidence type="ECO:0000256" key="1">
    <source>
        <dbReference type="ARBA" id="ARBA00022729"/>
    </source>
</evidence>
<dbReference type="OrthoDB" id="2077808at2"/>
<dbReference type="InterPro" id="IPR036313">
    <property type="entry name" value="PepX_N_dom_sf"/>
</dbReference>
<organism evidence="5 6">
    <name type="scientific">Lutispora thermophila DSM 19022</name>
    <dbReference type="NCBI Taxonomy" id="1122184"/>
    <lineage>
        <taxon>Bacteria</taxon>
        <taxon>Bacillati</taxon>
        <taxon>Bacillota</taxon>
        <taxon>Clostridia</taxon>
        <taxon>Lutisporales</taxon>
        <taxon>Lutisporaceae</taxon>
        <taxon>Lutispora</taxon>
    </lineage>
</organism>
<dbReference type="InterPro" id="IPR015251">
    <property type="entry name" value="PepX_N_dom"/>
</dbReference>
<protein>
    <submittedName>
        <fullName evidence="5">Ig-like domain-containing protein</fullName>
    </submittedName>
</protein>
<evidence type="ECO:0000313" key="5">
    <source>
        <dbReference type="EMBL" id="SHI54668.1"/>
    </source>
</evidence>
<dbReference type="AlphaFoldDB" id="A0A1M6C1T8"/>
<gene>
    <name evidence="5" type="ORF">SAMN02745176_00635</name>
</gene>
<proteinExistence type="predicted"/>
<dbReference type="Proteomes" id="UP000184442">
    <property type="component" value="Unassembled WGS sequence"/>
</dbReference>
<reference evidence="5 6" key="1">
    <citation type="submission" date="2016-11" db="EMBL/GenBank/DDBJ databases">
        <authorList>
            <person name="Jaros S."/>
            <person name="Januszkiewicz K."/>
            <person name="Wedrychowicz H."/>
        </authorList>
    </citation>
    <scope>NUCLEOTIDE SEQUENCE [LARGE SCALE GENOMIC DNA]</scope>
    <source>
        <strain evidence="5 6">DSM 19022</strain>
    </source>
</reference>
<feature type="domain" description="X-Prolyl dipeptidyl aminopeptidase PepX N-terminal" evidence="3">
    <location>
        <begin position="123"/>
        <end position="209"/>
    </location>
</feature>
<dbReference type="GO" id="GO:0006508">
    <property type="term" value="P:proteolysis"/>
    <property type="evidence" value="ECO:0007669"/>
    <property type="project" value="InterPro"/>
</dbReference>
<accession>A0A1M6C1T8</accession>
<dbReference type="EMBL" id="FQZS01000004">
    <property type="protein sequence ID" value="SHI54668.1"/>
    <property type="molecule type" value="Genomic_DNA"/>
</dbReference>
<feature type="domain" description="SbsA Ig-like" evidence="4">
    <location>
        <begin position="946"/>
        <end position="1033"/>
    </location>
</feature>
<evidence type="ECO:0000259" key="3">
    <source>
        <dbReference type="Pfam" id="PF09168"/>
    </source>
</evidence>
<evidence type="ECO:0000256" key="2">
    <source>
        <dbReference type="SAM" id="SignalP"/>
    </source>
</evidence>
<dbReference type="GO" id="GO:0008239">
    <property type="term" value="F:dipeptidyl-peptidase activity"/>
    <property type="evidence" value="ECO:0007669"/>
    <property type="project" value="InterPro"/>
</dbReference>
<name>A0A1M6C1T8_9FIRM</name>
<keyword evidence="1 2" id="KW-0732">Signal</keyword>
<dbReference type="InterPro" id="IPR032812">
    <property type="entry name" value="SbsA_Ig"/>
</dbReference>
<feature type="signal peptide" evidence="2">
    <location>
        <begin position="1"/>
        <end position="27"/>
    </location>
</feature>
<dbReference type="SUPFAM" id="SSF81761">
    <property type="entry name" value="X-Prolyl dipeptidyl aminopeptidase PepX, N-terminal domain"/>
    <property type="match status" value="1"/>
</dbReference>
<evidence type="ECO:0000313" key="6">
    <source>
        <dbReference type="Proteomes" id="UP000184442"/>
    </source>
</evidence>
<evidence type="ECO:0000259" key="4">
    <source>
        <dbReference type="Pfam" id="PF13205"/>
    </source>
</evidence>
<dbReference type="RefSeq" id="WP_073024454.1">
    <property type="nucleotide sequence ID" value="NZ_FQZS01000004.1"/>
</dbReference>
<dbReference type="Gene3D" id="2.60.40.1220">
    <property type="match status" value="6"/>
</dbReference>
<dbReference type="STRING" id="1122184.SAMN02745176_00635"/>